<dbReference type="NCBIfam" id="TIGR01351">
    <property type="entry name" value="adk"/>
    <property type="match status" value="1"/>
</dbReference>
<evidence type="ECO:0000256" key="6">
    <source>
        <dbReference type="ARBA" id="ARBA00022777"/>
    </source>
</evidence>
<dbReference type="AlphaFoldDB" id="A0A176VIL3"/>
<dbReference type="Pfam" id="PF00406">
    <property type="entry name" value="ADK"/>
    <property type="match status" value="1"/>
</dbReference>
<organism evidence="9 10">
    <name type="scientific">Marchantia polymorpha subsp. ruderalis</name>
    <dbReference type="NCBI Taxonomy" id="1480154"/>
    <lineage>
        <taxon>Eukaryota</taxon>
        <taxon>Viridiplantae</taxon>
        <taxon>Streptophyta</taxon>
        <taxon>Embryophyta</taxon>
        <taxon>Marchantiophyta</taxon>
        <taxon>Marchantiopsida</taxon>
        <taxon>Marchantiidae</taxon>
        <taxon>Marchantiales</taxon>
        <taxon>Marchantiaceae</taxon>
        <taxon>Marchantia</taxon>
    </lineage>
</organism>
<evidence type="ECO:0000256" key="7">
    <source>
        <dbReference type="RuleBase" id="RU003330"/>
    </source>
</evidence>
<evidence type="ECO:0000256" key="5">
    <source>
        <dbReference type="ARBA" id="ARBA00022741"/>
    </source>
</evidence>
<dbReference type="EC" id="2.7.4.3" evidence="3"/>
<reference evidence="9 10" key="1">
    <citation type="submission" date="2016-03" db="EMBL/GenBank/DDBJ databases">
        <title>Mechanisms controlling the formation of the plant cell surface in tip-growing cells are functionally conserved among land plants.</title>
        <authorList>
            <person name="Honkanen S."/>
            <person name="Jones V.A."/>
            <person name="Morieri G."/>
            <person name="Champion C."/>
            <person name="Hetherington A.J."/>
            <person name="Kelly S."/>
            <person name="Saint-Marcoux D."/>
            <person name="Proust H."/>
            <person name="Prescott H."/>
            <person name="Dolan L."/>
        </authorList>
    </citation>
    <scope>NUCLEOTIDE SEQUENCE [LARGE SCALE GENOMIC DNA]</scope>
    <source>
        <strain evidence="10">cv. Tak-1 and cv. Tak-2</strain>
        <tissue evidence="9">Whole gametophyte</tissue>
    </source>
</reference>
<dbReference type="Gene3D" id="3.40.50.300">
    <property type="entry name" value="P-loop containing nucleotide triphosphate hydrolases"/>
    <property type="match status" value="1"/>
</dbReference>
<dbReference type="PANTHER" id="PTHR23359">
    <property type="entry name" value="NUCLEOTIDE KINASE"/>
    <property type="match status" value="1"/>
</dbReference>
<keyword evidence="5" id="KW-0547">Nucleotide-binding</keyword>
<dbReference type="InterPro" id="IPR000850">
    <property type="entry name" value="Adenylat/UMP-CMP_kin"/>
</dbReference>
<dbReference type="InterPro" id="IPR033690">
    <property type="entry name" value="Adenylat_kinase_CS"/>
</dbReference>
<evidence type="ECO:0000313" key="8">
    <source>
        <dbReference type="EMBL" id="BBN12955.1"/>
    </source>
</evidence>
<name>A0A176VIL3_MARPO</name>
<evidence type="ECO:0000256" key="1">
    <source>
        <dbReference type="ARBA" id="ARBA00000582"/>
    </source>
</evidence>
<dbReference type="EMBL" id="AP019870">
    <property type="protein sequence ID" value="BBN12955.1"/>
    <property type="molecule type" value="Genomic_DNA"/>
</dbReference>
<protein>
    <recommendedName>
        <fullName evidence="3">adenylate kinase</fullName>
        <ecNumber evidence="3">2.7.4.3</ecNumber>
    </recommendedName>
</protein>
<keyword evidence="6 7" id="KW-0418">Kinase</keyword>
<dbReference type="CDD" id="cd01428">
    <property type="entry name" value="ADK"/>
    <property type="match status" value="1"/>
</dbReference>
<reference evidence="11" key="3">
    <citation type="journal article" date="2020" name="Curr. Biol.">
        <title>Chromatin organization in early land plants reveals an ancestral association between H3K27me3, transposons, and constitutive heterochromatin.</title>
        <authorList>
            <person name="Montgomery S.A."/>
            <person name="Tanizawa Y."/>
            <person name="Galik B."/>
            <person name="Wang N."/>
            <person name="Ito T."/>
            <person name="Mochizuki T."/>
            <person name="Akimcheva S."/>
            <person name="Bowman J.L."/>
            <person name="Cognat V."/>
            <person name="Marechal-Drouard L."/>
            <person name="Ekker H."/>
            <person name="Hong S.F."/>
            <person name="Kohchi T."/>
            <person name="Lin S.S."/>
            <person name="Liu L.D."/>
            <person name="Nakamura Y."/>
            <person name="Valeeva L.R."/>
            <person name="Shakirov E.V."/>
            <person name="Shippen D.E."/>
            <person name="Wei W.L."/>
            <person name="Yagura M."/>
            <person name="Yamaoka S."/>
            <person name="Yamato K.T."/>
            <person name="Liu C."/>
            <person name="Berger F."/>
        </authorList>
    </citation>
    <scope>NUCLEOTIDE SEQUENCE [LARGE SCALE GENOMIC DNA]</scope>
    <source>
        <strain evidence="11">Tak-1</strain>
    </source>
</reference>
<evidence type="ECO:0000313" key="11">
    <source>
        <dbReference type="Proteomes" id="UP001162541"/>
    </source>
</evidence>
<comment type="similarity">
    <text evidence="2 7">Belongs to the adenylate kinase family.</text>
</comment>
<dbReference type="GO" id="GO:0005524">
    <property type="term" value="F:ATP binding"/>
    <property type="evidence" value="ECO:0007669"/>
    <property type="project" value="InterPro"/>
</dbReference>
<evidence type="ECO:0000313" key="9">
    <source>
        <dbReference type="EMBL" id="OAE20202.1"/>
    </source>
</evidence>
<evidence type="ECO:0000256" key="4">
    <source>
        <dbReference type="ARBA" id="ARBA00022679"/>
    </source>
</evidence>
<keyword evidence="4 7" id="KW-0808">Transferase</keyword>
<dbReference type="Proteomes" id="UP000077202">
    <property type="component" value="Unassembled WGS sequence"/>
</dbReference>
<evidence type="ECO:0000256" key="2">
    <source>
        <dbReference type="ARBA" id="ARBA00007220"/>
    </source>
</evidence>
<gene>
    <name evidence="9" type="ORF">AXG93_1219s1010</name>
    <name evidence="8" type="ORF">Mp_5g24290</name>
</gene>
<dbReference type="SUPFAM" id="SSF52540">
    <property type="entry name" value="P-loop containing nucleoside triphosphate hydrolases"/>
    <property type="match status" value="1"/>
</dbReference>
<reference evidence="8" key="2">
    <citation type="journal article" date="2019" name="Curr. Biol.">
        <title>Chromatin organization in early land plants reveals an ancestral association between H3K27me3, transposons, and constitutive heterochromatin.</title>
        <authorList>
            <person name="Montgomery S.A."/>
            <person name="Tanizawa Y."/>
            <person name="Galik B."/>
            <person name="Wang N."/>
            <person name="Ito T."/>
            <person name="Mochizuki T."/>
            <person name="Akimcheva S."/>
            <person name="Bowman J."/>
            <person name="Cognat V."/>
            <person name="Drouard L."/>
            <person name="Ekker H."/>
            <person name="Houng S."/>
            <person name="Kohchi T."/>
            <person name="Lin S."/>
            <person name="Liu L.D."/>
            <person name="Nakamura Y."/>
            <person name="Valeeva L.R."/>
            <person name="Shakirov E.V."/>
            <person name="Shippen D.E."/>
            <person name="Wei W."/>
            <person name="Yagura M."/>
            <person name="Yamaoka S."/>
            <person name="Yamato K.T."/>
            <person name="Liu C."/>
            <person name="Berger F."/>
        </authorList>
    </citation>
    <scope>NUCLEOTIDE SEQUENCE [LARGE SCALE GENOMIC DNA]</scope>
    <source>
        <strain evidence="8">Tak-1</strain>
    </source>
</reference>
<dbReference type="InterPro" id="IPR006259">
    <property type="entry name" value="Adenyl_kin_sub"/>
</dbReference>
<dbReference type="Proteomes" id="UP001162541">
    <property type="component" value="Chromosome 5"/>
</dbReference>
<dbReference type="PRINTS" id="PR00094">
    <property type="entry name" value="ADENYLTKNASE"/>
</dbReference>
<dbReference type="InterPro" id="IPR027417">
    <property type="entry name" value="P-loop_NTPase"/>
</dbReference>
<dbReference type="PROSITE" id="PS00113">
    <property type="entry name" value="ADENYLATE_KINASE"/>
    <property type="match status" value="1"/>
</dbReference>
<proteinExistence type="inferred from homology"/>
<comment type="catalytic activity">
    <reaction evidence="1">
        <text>AMP + ATP = 2 ADP</text>
        <dbReference type="Rhea" id="RHEA:12973"/>
        <dbReference type="ChEBI" id="CHEBI:30616"/>
        <dbReference type="ChEBI" id="CHEBI:456215"/>
        <dbReference type="ChEBI" id="CHEBI:456216"/>
        <dbReference type="EC" id="2.7.4.3"/>
    </reaction>
</comment>
<dbReference type="EMBL" id="LVLJ01003660">
    <property type="protein sequence ID" value="OAE20202.1"/>
    <property type="molecule type" value="Genomic_DNA"/>
</dbReference>
<accession>A0A176VIL3</accession>
<evidence type="ECO:0000313" key="10">
    <source>
        <dbReference type="Proteomes" id="UP000077202"/>
    </source>
</evidence>
<keyword evidence="10" id="KW-1185">Reference proteome</keyword>
<dbReference type="GO" id="GO:0004017">
    <property type="term" value="F:AMP kinase activity"/>
    <property type="evidence" value="ECO:0007669"/>
    <property type="project" value="UniProtKB-EC"/>
</dbReference>
<sequence>MAAFRRLSPGLQASMGSIIYRPYRLMSGAAQAAMDVEVWNMTMPTVEDVQRQDEGRGPQWVFLGCPGVGKGTYASRLSKLLDVPHIAMGDLVRNELKASSPLAKQLSEAMKAGKLLPDEVIFNLLSKRLEQGLSAGERGFILDGFPRTISQAEVLEDVTEIDLVVNLRLREDVLISKCLGRRICSQCGGNFNLAKIDVKGEDGAPSIFMPPLLPPPSCASKMTIRADDTDEVVRARLRVYHEESAPVEGYYRSRGKLLDFNVGGGIPETWPNLLAALNLTDKASEEGDQQKLAA</sequence>
<dbReference type="HAMAP" id="MF_00235">
    <property type="entry name" value="Adenylate_kinase_Adk"/>
    <property type="match status" value="1"/>
</dbReference>
<evidence type="ECO:0000256" key="3">
    <source>
        <dbReference type="ARBA" id="ARBA00012955"/>
    </source>
</evidence>